<protein>
    <submittedName>
        <fullName evidence="1">Uncharacterized protein</fullName>
    </submittedName>
</protein>
<dbReference type="Proteomes" id="UP001189429">
    <property type="component" value="Unassembled WGS sequence"/>
</dbReference>
<accession>A0ABN9QJ74</accession>
<comment type="caution">
    <text evidence="1">The sequence shown here is derived from an EMBL/GenBank/DDBJ whole genome shotgun (WGS) entry which is preliminary data.</text>
</comment>
<evidence type="ECO:0000313" key="1">
    <source>
        <dbReference type="EMBL" id="CAK0804868.1"/>
    </source>
</evidence>
<reference evidence="1" key="1">
    <citation type="submission" date="2023-10" db="EMBL/GenBank/DDBJ databases">
        <authorList>
            <person name="Chen Y."/>
            <person name="Shah S."/>
            <person name="Dougan E. K."/>
            <person name="Thang M."/>
            <person name="Chan C."/>
        </authorList>
    </citation>
    <scope>NUCLEOTIDE SEQUENCE [LARGE SCALE GENOMIC DNA]</scope>
</reference>
<sequence>MADELAAAADGADGLSFYGLSKWLASANDLVLRADHAATAKNPRAEDVEILERKDELLQIAARLKRAMGSRLESPQLTKREKPLAEEFINDQLRRLKVHSSEDKRVAQGIERLQGILDRVQRAPALPESRAVRQIQRQLKQLEADWKDPLSAGFLIFLH</sequence>
<gene>
    <name evidence="1" type="ORF">PCOR1329_LOCUS11547</name>
</gene>
<keyword evidence="2" id="KW-1185">Reference proteome</keyword>
<dbReference type="EMBL" id="CAUYUJ010003335">
    <property type="protein sequence ID" value="CAK0804868.1"/>
    <property type="molecule type" value="Genomic_DNA"/>
</dbReference>
<evidence type="ECO:0000313" key="2">
    <source>
        <dbReference type="Proteomes" id="UP001189429"/>
    </source>
</evidence>
<organism evidence="1 2">
    <name type="scientific">Prorocentrum cordatum</name>
    <dbReference type="NCBI Taxonomy" id="2364126"/>
    <lineage>
        <taxon>Eukaryota</taxon>
        <taxon>Sar</taxon>
        <taxon>Alveolata</taxon>
        <taxon>Dinophyceae</taxon>
        <taxon>Prorocentrales</taxon>
        <taxon>Prorocentraceae</taxon>
        <taxon>Prorocentrum</taxon>
    </lineage>
</organism>
<proteinExistence type="predicted"/>
<name>A0ABN9QJ74_9DINO</name>